<protein>
    <submittedName>
        <fullName evidence="2">Uncharacterized protein</fullName>
    </submittedName>
</protein>
<keyword evidence="3" id="KW-1185">Reference proteome</keyword>
<reference evidence="2 3" key="1">
    <citation type="journal article" date="2006" name="Nat. Biotechnol.">
        <title>The genome and transcriptomes of the anti-tumor agent Clostridium novyi-NT.</title>
        <authorList>
            <person name="Bettegowda C."/>
            <person name="Huang X."/>
            <person name="Lin J."/>
            <person name="Cheong I."/>
            <person name="Kohli M."/>
            <person name="Szabo S.A."/>
            <person name="Zhang X."/>
            <person name="Diaz L.A. Jr."/>
            <person name="Velculescu V.E."/>
            <person name="Parmigiani G."/>
            <person name="Kinzler K.W."/>
            <person name="Vogelstein B."/>
            <person name="Zhou S."/>
        </authorList>
    </citation>
    <scope>NUCLEOTIDE SEQUENCE [LARGE SCALE GENOMIC DNA]</scope>
    <source>
        <strain evidence="2 3">NT</strain>
    </source>
</reference>
<evidence type="ECO:0000313" key="3">
    <source>
        <dbReference type="Proteomes" id="UP000008220"/>
    </source>
</evidence>
<organism evidence="2 3">
    <name type="scientific">Clostridium novyi (strain NT)</name>
    <dbReference type="NCBI Taxonomy" id="386415"/>
    <lineage>
        <taxon>Bacteria</taxon>
        <taxon>Bacillati</taxon>
        <taxon>Bacillota</taxon>
        <taxon>Clostridia</taxon>
        <taxon>Eubacteriales</taxon>
        <taxon>Clostridiaceae</taxon>
        <taxon>Clostridium</taxon>
    </lineage>
</organism>
<evidence type="ECO:0000313" key="2">
    <source>
        <dbReference type="EMBL" id="ABK62292.1"/>
    </source>
</evidence>
<accession>A0Q1Y0</accession>
<proteinExistence type="predicted"/>
<feature type="transmembrane region" description="Helical" evidence="1">
    <location>
        <begin position="117"/>
        <end position="143"/>
    </location>
</feature>
<dbReference type="RefSeq" id="WP_011722622.1">
    <property type="nucleotide sequence ID" value="NC_008593.1"/>
</dbReference>
<gene>
    <name evidence="2" type="ordered locus">NT01CX_0123</name>
</gene>
<evidence type="ECO:0000256" key="1">
    <source>
        <dbReference type="SAM" id="Phobius"/>
    </source>
</evidence>
<keyword evidence="1" id="KW-0812">Transmembrane</keyword>
<dbReference type="HOGENOM" id="CLU_095240_0_0_9"/>
<dbReference type="GO" id="GO:0016020">
    <property type="term" value="C:membrane"/>
    <property type="evidence" value="ECO:0007669"/>
    <property type="project" value="InterPro"/>
</dbReference>
<dbReference type="AlphaFoldDB" id="A0Q1Y0"/>
<dbReference type="GO" id="GO:0004190">
    <property type="term" value="F:aspartic-type endopeptidase activity"/>
    <property type="evidence" value="ECO:0007669"/>
    <property type="project" value="InterPro"/>
</dbReference>
<dbReference type="GO" id="GO:0006508">
    <property type="term" value="P:proteolysis"/>
    <property type="evidence" value="ECO:0007669"/>
    <property type="project" value="InterPro"/>
</dbReference>
<sequence length="176" mass="20733">MAVIFLILLDQVLKISINMFFKTTEIHIWNNFLGFKVFLNCNHISMFNGYAINFKLSIYILIIINVIMSLFLISLYKYIKFINLKINTVYISLIFFIAASISSLIDKVFWGGSLDYIIFLNYILDLKDIYLIVGFLAITIYTLKNVDFKLKQAQNISFVKDFFLFILKKLRLFKKL</sequence>
<keyword evidence="1" id="KW-0472">Membrane</keyword>
<name>A0Q1Y0_CLONN</name>
<dbReference type="Pfam" id="PF01252">
    <property type="entry name" value="Peptidase_A8"/>
    <property type="match status" value="1"/>
</dbReference>
<dbReference type="Proteomes" id="UP000008220">
    <property type="component" value="Chromosome"/>
</dbReference>
<dbReference type="EMBL" id="CP000382">
    <property type="protein sequence ID" value="ABK62292.1"/>
    <property type="molecule type" value="Genomic_DNA"/>
</dbReference>
<keyword evidence="1" id="KW-1133">Transmembrane helix</keyword>
<dbReference type="eggNOG" id="COG0597">
    <property type="taxonomic scope" value="Bacteria"/>
</dbReference>
<dbReference type="KEGG" id="cno:NT01CX_0123"/>
<dbReference type="STRING" id="386415.NT01CX_0123"/>
<dbReference type="InterPro" id="IPR001872">
    <property type="entry name" value="Peptidase_A8"/>
</dbReference>
<feature type="transmembrane region" description="Helical" evidence="1">
    <location>
        <begin position="88"/>
        <end position="105"/>
    </location>
</feature>
<feature type="transmembrane region" description="Helical" evidence="1">
    <location>
        <begin position="56"/>
        <end position="76"/>
    </location>
</feature>